<dbReference type="EMBL" id="MCGN01000009">
    <property type="protein sequence ID" value="ORY93006.1"/>
    <property type="molecule type" value="Genomic_DNA"/>
</dbReference>
<dbReference type="InterPro" id="IPR049255">
    <property type="entry name" value="Apc1_N"/>
</dbReference>
<dbReference type="PANTHER" id="PTHR12827">
    <property type="entry name" value="MEIOTIC CHECKPOINT REGULATOR TSG24 FAMILY MEMBER"/>
    <property type="match status" value="1"/>
</dbReference>
<protein>
    <recommendedName>
        <fullName evidence="6">Anaphase-promoting complex subunit 1 N-terminal domain-containing protein</fullName>
    </recommendedName>
</protein>
<evidence type="ECO:0000256" key="5">
    <source>
        <dbReference type="SAM" id="MobiDB-lite"/>
    </source>
</evidence>
<comment type="similarity">
    <text evidence="1">Belongs to the APC1 family.</text>
</comment>
<comment type="caution">
    <text evidence="7">The sequence shown here is derived from an EMBL/GenBank/DDBJ whole genome shotgun (WGS) entry which is preliminary data.</text>
</comment>
<gene>
    <name evidence="7" type="ORF">BCR43DRAFT_496181</name>
</gene>
<evidence type="ECO:0000313" key="7">
    <source>
        <dbReference type="EMBL" id="ORY93006.1"/>
    </source>
</evidence>
<dbReference type="GO" id="GO:0031145">
    <property type="term" value="P:anaphase-promoting complex-dependent catabolic process"/>
    <property type="evidence" value="ECO:0007669"/>
    <property type="project" value="TreeGrafter"/>
</dbReference>
<evidence type="ECO:0000256" key="3">
    <source>
        <dbReference type="ARBA" id="ARBA00022776"/>
    </source>
</evidence>
<sequence length="1325" mass="148680">MPNPYVDLEDELYVMNATVVWSRQGQICQSLTFADQVQHACFGWFPFTVDHGVVRKYTLEHQYQSNMDMVLRRALCIILSDVVKVYFADGESHSVHVPFTVHSVCPVQVGLLLECRPQEALLNDQLLSPVMFFRVADPAGLAEPVGLDMVQDTLDDSHELVHSAVVDDGAHQLIVTYHHRTGDHSVWRYEKTNATQNPPTPPEGTGSQVGDSRAPKFLHVVMSKKHARLVEIYHENSSGTRARKAPRRAEQLQTHVFVAHTYDGAEVLMIMNRRRAQLVGLSIQGLLNGSRDPVLFKLDKTKAAVPVARGRHNDVVVLHENALQLLLDFHPTLLPMDVPDFLTHPRAILDLRDGVRCRFNIITKDAMTRCALVTMPSSKIVQDSLAALACALSAHVYALFRKRYLQARFRGFTEWDAFSCALFSLFPLESLCYMEEDKEEDGDATLWHLAEDVGGMMHLPADLRALVPPRPYATRVHDLLKRVQSLNEAPLLKSVDQVEAILRQLHVQFEDYRIYKFRKSLIGPVVEVLVHLCSMLGKDDWLCYYQPHLEFDVSDPEKVLCLQLENPAPMQDEPVMVDMELRYCPPTPAHPRTLDEVFQVHITPPSGFGEHTYASNIRMIWQAYTALGQRGPYGMLDLLLELGCRRWQIENLDARVIEPIIAALDACKTNPDPKWRSEAYELLGLSDACEQMSTTGRVDPNSEKYRPMVQSAEDARRKDMREMVALAAQSKVLRVEDTSDLLLPETEVLRIGYEGVIRRVRKMLDPTRTPEITVATRPGLGDTELSSEHQGVLMNVIQRTMALSLGRGLFAYGTFMPDASKTYTIDKINFSAKILPLRTVVTVDENEWEPETNEWPAFHSGVAAGLRISPRFEITASWLKFCTAEQLKPEHGGLLLAIGLKQGFSELATMDWYRYVQQECTPVAMGFALGLAASHRGTGDRRLTKLLRNYIPAFLPVHESEVEHPSFVEPMCILGMGLVHMGMSDEIMCKAFLADIEQHAYDPPSELKPNYDGCSLAAGFALGFTCLAKGEDEFAVGPLGLKNRLLQLTAQGNAPHRSRGGGYLNLDATLPGATIALGLIFLKTNNESLAERLAGLHTRPQLDITRPDFLLLQTVARNLILWDAIEPEAQWITDQLPPFLRGDLIDGLPDWEIELYKQAKNHIIGGACLVMGLRYAGTNDPDAIDFLLQWLDQYMRWMAVTALSYDGRTTMESIYTCVDILAVACAMVTAGSGHRGVFDKLEQLYAQVSSKRHYGHHMATTTALGLLYCGLGGYTLQNTDEAVAILLCAFYPFYPQSPEDNRGHAQAFRHLWVLALDVRRQALRA</sequence>
<dbReference type="GO" id="GO:0007091">
    <property type="term" value="P:metaphase/anaphase transition of mitotic cell cycle"/>
    <property type="evidence" value="ECO:0007669"/>
    <property type="project" value="TreeGrafter"/>
</dbReference>
<keyword evidence="2" id="KW-0132">Cell division</keyword>
<proteinExistence type="inferred from homology"/>
<name>A0A1X2H3N5_SYNRA</name>
<evidence type="ECO:0000256" key="1">
    <source>
        <dbReference type="ARBA" id="ARBA00010547"/>
    </source>
</evidence>
<feature type="domain" description="Anaphase-promoting complex subunit 1 N-terminal" evidence="6">
    <location>
        <begin position="7"/>
        <end position="114"/>
    </location>
</feature>
<dbReference type="OrthoDB" id="26401at2759"/>
<organism evidence="7 8">
    <name type="scientific">Syncephalastrum racemosum</name>
    <name type="common">Filamentous fungus</name>
    <dbReference type="NCBI Taxonomy" id="13706"/>
    <lineage>
        <taxon>Eukaryota</taxon>
        <taxon>Fungi</taxon>
        <taxon>Fungi incertae sedis</taxon>
        <taxon>Mucoromycota</taxon>
        <taxon>Mucoromycotina</taxon>
        <taxon>Mucoromycetes</taxon>
        <taxon>Mucorales</taxon>
        <taxon>Syncephalastraceae</taxon>
        <taxon>Syncephalastrum</taxon>
    </lineage>
</organism>
<reference evidence="7 8" key="1">
    <citation type="submission" date="2016-07" db="EMBL/GenBank/DDBJ databases">
        <title>Pervasive Adenine N6-methylation of Active Genes in Fungi.</title>
        <authorList>
            <consortium name="DOE Joint Genome Institute"/>
            <person name="Mondo S.J."/>
            <person name="Dannebaum R.O."/>
            <person name="Kuo R.C."/>
            <person name="Labutti K."/>
            <person name="Haridas S."/>
            <person name="Kuo A."/>
            <person name="Salamov A."/>
            <person name="Ahrendt S.R."/>
            <person name="Lipzen A."/>
            <person name="Sullivan W."/>
            <person name="Andreopoulos W.B."/>
            <person name="Clum A."/>
            <person name="Lindquist E."/>
            <person name="Daum C."/>
            <person name="Ramamoorthy G.K."/>
            <person name="Gryganskyi A."/>
            <person name="Culley D."/>
            <person name="Magnuson J.K."/>
            <person name="James T.Y."/>
            <person name="O'Malley M.A."/>
            <person name="Stajich J.E."/>
            <person name="Spatafora J.W."/>
            <person name="Visel A."/>
            <person name="Grigoriev I.V."/>
        </authorList>
    </citation>
    <scope>NUCLEOTIDE SEQUENCE [LARGE SCALE GENOMIC DNA]</scope>
    <source>
        <strain evidence="7 8">NRRL 2496</strain>
    </source>
</reference>
<keyword evidence="4" id="KW-0131">Cell cycle</keyword>
<dbReference type="Proteomes" id="UP000242180">
    <property type="component" value="Unassembled WGS sequence"/>
</dbReference>
<dbReference type="GO" id="GO:0005680">
    <property type="term" value="C:anaphase-promoting complex"/>
    <property type="evidence" value="ECO:0007669"/>
    <property type="project" value="InterPro"/>
</dbReference>
<dbReference type="GO" id="GO:0070979">
    <property type="term" value="P:protein K11-linked ubiquitination"/>
    <property type="evidence" value="ECO:0007669"/>
    <property type="project" value="TreeGrafter"/>
</dbReference>
<evidence type="ECO:0000259" key="6">
    <source>
        <dbReference type="Pfam" id="PF12859"/>
    </source>
</evidence>
<dbReference type="Pfam" id="PF12859">
    <property type="entry name" value="ANAPC1"/>
    <property type="match status" value="1"/>
</dbReference>
<keyword evidence="3" id="KW-0498">Mitosis</keyword>
<evidence type="ECO:0000256" key="2">
    <source>
        <dbReference type="ARBA" id="ARBA00022618"/>
    </source>
</evidence>
<accession>A0A1X2H3N5</accession>
<keyword evidence="8" id="KW-1185">Reference proteome</keyword>
<dbReference type="InParanoid" id="A0A1X2H3N5"/>
<evidence type="ECO:0000256" key="4">
    <source>
        <dbReference type="ARBA" id="ARBA00023306"/>
    </source>
</evidence>
<dbReference type="Gene3D" id="1.25.10.10">
    <property type="entry name" value="Leucine-rich Repeat Variant"/>
    <property type="match status" value="2"/>
</dbReference>
<dbReference type="STRING" id="13706.A0A1X2H3N5"/>
<feature type="region of interest" description="Disordered" evidence="5">
    <location>
        <begin position="192"/>
        <end position="211"/>
    </location>
</feature>
<dbReference type="PANTHER" id="PTHR12827:SF3">
    <property type="entry name" value="ANAPHASE-PROMOTING COMPLEX SUBUNIT 1"/>
    <property type="match status" value="1"/>
</dbReference>
<evidence type="ECO:0000313" key="8">
    <source>
        <dbReference type="Proteomes" id="UP000242180"/>
    </source>
</evidence>
<dbReference type="GO" id="GO:0060090">
    <property type="term" value="F:molecular adaptor activity"/>
    <property type="evidence" value="ECO:0007669"/>
    <property type="project" value="TreeGrafter"/>
</dbReference>
<dbReference type="GO" id="GO:0051301">
    <property type="term" value="P:cell division"/>
    <property type="evidence" value="ECO:0007669"/>
    <property type="project" value="UniProtKB-KW"/>
</dbReference>
<dbReference type="InterPro" id="IPR011989">
    <property type="entry name" value="ARM-like"/>
</dbReference>
<dbReference type="InterPro" id="IPR024990">
    <property type="entry name" value="Apc1"/>
</dbReference>